<dbReference type="EMBL" id="ML995494">
    <property type="protein sequence ID" value="KAF2138998.1"/>
    <property type="molecule type" value="Genomic_DNA"/>
</dbReference>
<feature type="region of interest" description="Disordered" evidence="1">
    <location>
        <begin position="27"/>
        <end position="50"/>
    </location>
</feature>
<evidence type="ECO:0000313" key="3">
    <source>
        <dbReference type="Proteomes" id="UP000799438"/>
    </source>
</evidence>
<dbReference type="Proteomes" id="UP000799438">
    <property type="component" value="Unassembled WGS sequence"/>
</dbReference>
<accession>A0A6A6B5T9</accession>
<reference evidence="2" key="1">
    <citation type="journal article" date="2020" name="Stud. Mycol.">
        <title>101 Dothideomycetes genomes: a test case for predicting lifestyles and emergence of pathogens.</title>
        <authorList>
            <person name="Haridas S."/>
            <person name="Albert R."/>
            <person name="Binder M."/>
            <person name="Bloem J."/>
            <person name="Labutti K."/>
            <person name="Salamov A."/>
            <person name="Andreopoulos B."/>
            <person name="Baker S."/>
            <person name="Barry K."/>
            <person name="Bills G."/>
            <person name="Bluhm B."/>
            <person name="Cannon C."/>
            <person name="Castanera R."/>
            <person name="Culley D."/>
            <person name="Daum C."/>
            <person name="Ezra D."/>
            <person name="Gonzalez J."/>
            <person name="Henrissat B."/>
            <person name="Kuo A."/>
            <person name="Liang C."/>
            <person name="Lipzen A."/>
            <person name="Lutzoni F."/>
            <person name="Magnuson J."/>
            <person name="Mondo S."/>
            <person name="Nolan M."/>
            <person name="Ohm R."/>
            <person name="Pangilinan J."/>
            <person name="Park H.-J."/>
            <person name="Ramirez L."/>
            <person name="Alfaro M."/>
            <person name="Sun H."/>
            <person name="Tritt A."/>
            <person name="Yoshinaga Y."/>
            <person name="Zwiers L.-H."/>
            <person name="Turgeon B."/>
            <person name="Goodwin S."/>
            <person name="Spatafora J."/>
            <person name="Crous P."/>
            <person name="Grigoriev I."/>
        </authorList>
    </citation>
    <scope>NUCLEOTIDE SEQUENCE</scope>
    <source>
        <strain evidence="2">CBS 121167</strain>
    </source>
</reference>
<keyword evidence="3" id="KW-1185">Reference proteome</keyword>
<sequence length="611" mass="68246">MQDHVLKLLKQLNDELRESISVVIEKRPPFEQQIPQNDSDSGDEESGEDGRITELGMRLCSIRDILSKLNKLAFKIRNSNLRSISLKPLLYREFVSVAGDESGMNQHKDMEATQELRGVGDHLSTESGELNLTEGQTDIFDRYAEFDCRYMTELFESICEVSDVPQNRILFERLTKAITTRRRIIRYWSRHADKLATGTQNFLGPPMGFGGTKLSSQSHVGEEEAPKLHASGKPESVAQTATSYADTELTTAYNEKKRGNIDSTPVISYISTTWNIHGNVVEVPLLPLPANKGSDFISTLTIHRFVLIALCYLQQPTARDKSGKTIYSEIFSRICALTTSVMKRIGCMGGGVSGPNMKHPAAVFETPRQLADHLCTEHTDNLPETQIPDLVELGEASLEDERERCPICLDKDTFIKSRTTHLANHLERVALFALSRGETEESGLSNAAKGAKTAESRGSLSSISLVFTDRGFISMTLAHKYGKRWMNRTTSLRTKENSTSNAPRPPIANQQGMLPPMFQKGSGVLLTPMGGRYLRILNMRYNTVREGWEYQMVYMSKQGRRLYEKGRRFPETDLCQAPSPADNFFFHDFFAGSSSGPSLAEFTARGGSGRS</sequence>
<dbReference type="AlphaFoldDB" id="A0A6A6B5T9"/>
<evidence type="ECO:0000256" key="1">
    <source>
        <dbReference type="SAM" id="MobiDB-lite"/>
    </source>
</evidence>
<dbReference type="PANTHER" id="PTHR35391:SF5">
    <property type="entry name" value="DUF6590 DOMAIN-CONTAINING PROTEIN"/>
    <property type="match status" value="1"/>
</dbReference>
<feature type="region of interest" description="Disordered" evidence="1">
    <location>
        <begin position="493"/>
        <end position="512"/>
    </location>
</feature>
<dbReference type="GeneID" id="54300873"/>
<organism evidence="2 3">
    <name type="scientific">Aplosporella prunicola CBS 121167</name>
    <dbReference type="NCBI Taxonomy" id="1176127"/>
    <lineage>
        <taxon>Eukaryota</taxon>
        <taxon>Fungi</taxon>
        <taxon>Dikarya</taxon>
        <taxon>Ascomycota</taxon>
        <taxon>Pezizomycotina</taxon>
        <taxon>Dothideomycetes</taxon>
        <taxon>Dothideomycetes incertae sedis</taxon>
        <taxon>Botryosphaeriales</taxon>
        <taxon>Aplosporellaceae</taxon>
        <taxon>Aplosporella</taxon>
    </lineage>
</organism>
<protein>
    <submittedName>
        <fullName evidence="2">Uncharacterized protein</fullName>
    </submittedName>
</protein>
<evidence type="ECO:0000313" key="2">
    <source>
        <dbReference type="EMBL" id="KAF2138998.1"/>
    </source>
</evidence>
<gene>
    <name evidence="2" type="ORF">K452DRAFT_310959</name>
</gene>
<proteinExistence type="predicted"/>
<dbReference type="PANTHER" id="PTHR35391">
    <property type="entry name" value="C2H2-TYPE DOMAIN-CONTAINING PROTEIN-RELATED"/>
    <property type="match status" value="1"/>
</dbReference>
<dbReference type="RefSeq" id="XP_033394711.1">
    <property type="nucleotide sequence ID" value="XM_033543376.1"/>
</dbReference>
<feature type="region of interest" description="Disordered" evidence="1">
    <location>
        <begin position="213"/>
        <end position="233"/>
    </location>
</feature>
<dbReference type="OrthoDB" id="6133115at2759"/>
<name>A0A6A6B5T9_9PEZI</name>